<protein>
    <submittedName>
        <fullName evidence="5">Phosphatidylserine decarboxylase</fullName>
    </submittedName>
</protein>
<evidence type="ECO:0000313" key="6">
    <source>
        <dbReference type="Proteomes" id="UP001207930"/>
    </source>
</evidence>
<dbReference type="Proteomes" id="UP001207930">
    <property type="component" value="Unassembled WGS sequence"/>
</dbReference>
<name>A0ABT3FRN0_9BACT</name>
<comment type="caution">
    <text evidence="5">The sequence shown here is derived from an EMBL/GenBank/DDBJ whole genome shotgun (WGS) entry which is preliminary data.</text>
</comment>
<dbReference type="EMBL" id="JAPDDS010000009">
    <property type="protein sequence ID" value="MCW1886220.1"/>
    <property type="molecule type" value="Genomic_DNA"/>
</dbReference>
<dbReference type="PANTHER" id="PTHR10067:SF17">
    <property type="entry name" value="PHOSPHATIDYLSERINE DECARBOXYLASE PROENZYME 2"/>
    <property type="match status" value="1"/>
</dbReference>
<keyword evidence="1" id="KW-0210">Decarboxylase</keyword>
<evidence type="ECO:0000256" key="2">
    <source>
        <dbReference type="ARBA" id="ARBA00023145"/>
    </source>
</evidence>
<dbReference type="InterPro" id="IPR003817">
    <property type="entry name" value="PS_Dcarbxylase"/>
</dbReference>
<dbReference type="RefSeq" id="WP_264502178.1">
    <property type="nucleotide sequence ID" value="NZ_JAPDDS010000009.1"/>
</dbReference>
<organism evidence="5 6">
    <name type="scientific">Luteolibacter flavescens</name>
    <dbReference type="NCBI Taxonomy" id="1859460"/>
    <lineage>
        <taxon>Bacteria</taxon>
        <taxon>Pseudomonadati</taxon>
        <taxon>Verrucomicrobiota</taxon>
        <taxon>Verrucomicrobiia</taxon>
        <taxon>Verrucomicrobiales</taxon>
        <taxon>Verrucomicrobiaceae</taxon>
        <taxon>Luteolibacter</taxon>
    </lineage>
</organism>
<gene>
    <name evidence="5" type="ORF">OKA04_15895</name>
</gene>
<dbReference type="PANTHER" id="PTHR10067">
    <property type="entry name" value="PHOSPHATIDYLSERINE DECARBOXYLASE"/>
    <property type="match status" value="1"/>
</dbReference>
<accession>A0ABT3FRN0</accession>
<keyword evidence="2" id="KW-0865">Zymogen</keyword>
<keyword evidence="6" id="KW-1185">Reference proteome</keyword>
<sequence length="293" mass="32294">MSAIRYFNRHTGQMETEQVYGEAFLKFSYANPLGALPLHLMVKRAGFSRWYGKRMDDPATKAKVAPFIAEYGLDPSEFADPSDSYATFNEFFYRKLKPEARPVAESKVVFPADGRHLGFQTASQIEGVFVKGQRFDLGKLVGDDSLAARYADGSLVLSRLCPVDYHRFHFPAAGTPGETRMINGPLFSVSPIALRRRLAYLWENKRTITKLETADMGTVLLMEIGATCVGSILQTFTPGKPVTKGEEKGYFAFGGSSTITIFEPGAVKLAPDLVEWSAKQTELYAKVGTAMGG</sequence>
<evidence type="ECO:0000256" key="1">
    <source>
        <dbReference type="ARBA" id="ARBA00022793"/>
    </source>
</evidence>
<keyword evidence="4" id="KW-0670">Pyruvate</keyword>
<proteinExistence type="predicted"/>
<reference evidence="5 6" key="1">
    <citation type="submission" date="2022-10" db="EMBL/GenBank/DDBJ databases">
        <title>Luteolibacter flavescens strain MCCC 1K03193, whole genome shotgun sequencing project.</title>
        <authorList>
            <person name="Zhao G."/>
            <person name="Shen L."/>
        </authorList>
    </citation>
    <scope>NUCLEOTIDE SEQUENCE [LARGE SCALE GENOMIC DNA]</scope>
    <source>
        <strain evidence="5 6">MCCC 1K03193</strain>
    </source>
</reference>
<dbReference type="Pfam" id="PF02666">
    <property type="entry name" value="PS_Dcarbxylase"/>
    <property type="match status" value="1"/>
</dbReference>
<keyword evidence="3" id="KW-0456">Lyase</keyword>
<evidence type="ECO:0000256" key="3">
    <source>
        <dbReference type="ARBA" id="ARBA00023239"/>
    </source>
</evidence>
<evidence type="ECO:0000256" key="4">
    <source>
        <dbReference type="ARBA" id="ARBA00023317"/>
    </source>
</evidence>
<evidence type="ECO:0000313" key="5">
    <source>
        <dbReference type="EMBL" id="MCW1886220.1"/>
    </source>
</evidence>